<dbReference type="AlphaFoldDB" id="A0A067PTJ3"/>
<sequence>MFSLASLLFSVCLLLELTDAFQNVTLTSHDLRINYVGEWADEDGGSHRFTTTVRSSLSLTFQGSAVYWYAAINPSGASANVSIYDGPSSDLTYLRYSSLVEASAGATIGEQPLPGLLFYATDLVAPETTVNISFVGLGALGGSSMEIYSLEYTPNIKHSMLDEATLIGVAAAGAVVAAGIVSGIVFYIRRRRRTAKKIAMLMPYISKTSISPSPPPTPPKTSLGRQTWSTSPVAIALSALEPDMPSAELHIRTHGFHLHQ</sequence>
<evidence type="ECO:0000256" key="2">
    <source>
        <dbReference type="SAM" id="SignalP"/>
    </source>
</evidence>
<feature type="signal peptide" evidence="2">
    <location>
        <begin position="1"/>
        <end position="20"/>
    </location>
</feature>
<dbReference type="Proteomes" id="UP000027265">
    <property type="component" value="Unassembled WGS sequence"/>
</dbReference>
<accession>A0A067PTJ3</accession>
<keyword evidence="4" id="KW-1185">Reference proteome</keyword>
<organism evidence="3 4">
    <name type="scientific">Jaapia argillacea MUCL 33604</name>
    <dbReference type="NCBI Taxonomy" id="933084"/>
    <lineage>
        <taxon>Eukaryota</taxon>
        <taxon>Fungi</taxon>
        <taxon>Dikarya</taxon>
        <taxon>Basidiomycota</taxon>
        <taxon>Agaricomycotina</taxon>
        <taxon>Agaricomycetes</taxon>
        <taxon>Agaricomycetidae</taxon>
        <taxon>Jaapiales</taxon>
        <taxon>Jaapiaceae</taxon>
        <taxon>Jaapia</taxon>
    </lineage>
</organism>
<feature type="chain" id="PRO_5001647763" evidence="2">
    <location>
        <begin position="21"/>
        <end position="260"/>
    </location>
</feature>
<dbReference type="STRING" id="933084.A0A067PTJ3"/>
<protein>
    <submittedName>
        <fullName evidence="3">Uncharacterized protein</fullName>
    </submittedName>
</protein>
<keyword evidence="1" id="KW-0472">Membrane</keyword>
<evidence type="ECO:0000256" key="1">
    <source>
        <dbReference type="SAM" id="Phobius"/>
    </source>
</evidence>
<dbReference type="HOGENOM" id="CLU_1069835_0_0_1"/>
<proteinExistence type="predicted"/>
<reference evidence="4" key="1">
    <citation type="journal article" date="2014" name="Proc. Natl. Acad. Sci. U.S.A.">
        <title>Extensive sampling of basidiomycete genomes demonstrates inadequacy of the white-rot/brown-rot paradigm for wood decay fungi.</title>
        <authorList>
            <person name="Riley R."/>
            <person name="Salamov A.A."/>
            <person name="Brown D.W."/>
            <person name="Nagy L.G."/>
            <person name="Floudas D."/>
            <person name="Held B.W."/>
            <person name="Levasseur A."/>
            <person name="Lombard V."/>
            <person name="Morin E."/>
            <person name="Otillar R."/>
            <person name="Lindquist E.A."/>
            <person name="Sun H."/>
            <person name="LaButti K.M."/>
            <person name="Schmutz J."/>
            <person name="Jabbour D."/>
            <person name="Luo H."/>
            <person name="Baker S.E."/>
            <person name="Pisabarro A.G."/>
            <person name="Walton J.D."/>
            <person name="Blanchette R.A."/>
            <person name="Henrissat B."/>
            <person name="Martin F."/>
            <person name="Cullen D."/>
            <person name="Hibbett D.S."/>
            <person name="Grigoriev I.V."/>
        </authorList>
    </citation>
    <scope>NUCLEOTIDE SEQUENCE [LARGE SCALE GENOMIC DNA]</scope>
    <source>
        <strain evidence="4">MUCL 33604</strain>
    </source>
</reference>
<dbReference type="EMBL" id="KL197720">
    <property type="protein sequence ID" value="KDQ57170.1"/>
    <property type="molecule type" value="Genomic_DNA"/>
</dbReference>
<gene>
    <name evidence="3" type="ORF">JAAARDRAFT_35765</name>
</gene>
<keyword evidence="1" id="KW-1133">Transmembrane helix</keyword>
<dbReference type="Gene3D" id="2.60.120.260">
    <property type="entry name" value="Galactose-binding domain-like"/>
    <property type="match status" value="1"/>
</dbReference>
<feature type="transmembrane region" description="Helical" evidence="1">
    <location>
        <begin position="166"/>
        <end position="188"/>
    </location>
</feature>
<evidence type="ECO:0000313" key="3">
    <source>
        <dbReference type="EMBL" id="KDQ57170.1"/>
    </source>
</evidence>
<dbReference type="OrthoDB" id="3234968at2759"/>
<name>A0A067PTJ3_9AGAM</name>
<dbReference type="InParanoid" id="A0A067PTJ3"/>
<evidence type="ECO:0000313" key="4">
    <source>
        <dbReference type="Proteomes" id="UP000027265"/>
    </source>
</evidence>
<keyword evidence="1" id="KW-0812">Transmembrane</keyword>
<keyword evidence="2" id="KW-0732">Signal</keyword>